<dbReference type="VEuPathDB" id="FungiDB:CJI96_0004451"/>
<dbReference type="VEuPathDB" id="FungiDB:CJI97_004751"/>
<feature type="compositionally biased region" description="Polar residues" evidence="8">
    <location>
        <begin position="114"/>
        <end position="125"/>
    </location>
</feature>
<keyword evidence="5" id="KW-0811">Translocation</keyword>
<dbReference type="PANTHER" id="PTHR38697:SF1">
    <property type="entry name" value="NUCLEAR PORE COMPLEX PROTEIN SIMILAR TO S. CEREVISIAE NUP2 (EUROFUNG)"/>
    <property type="match status" value="1"/>
</dbReference>
<evidence type="ECO:0000259" key="9">
    <source>
        <dbReference type="PROSITE" id="PS50196"/>
    </source>
</evidence>
<comment type="caution">
    <text evidence="10">The sequence shown here is derived from an EMBL/GenBank/DDBJ whole genome shotgun (WGS) entry which is preliminary data.</text>
</comment>
<evidence type="ECO:0000313" key="10">
    <source>
        <dbReference type="EMBL" id="KND99364.1"/>
    </source>
</evidence>
<dbReference type="Proteomes" id="UP000037122">
    <property type="component" value="Unassembled WGS sequence"/>
</dbReference>
<dbReference type="VEuPathDB" id="FungiDB:QG37_03750"/>
<dbReference type="InterPro" id="IPR015007">
    <property type="entry name" value="NUP2/50/61"/>
</dbReference>
<dbReference type="Pfam" id="PF08911">
    <property type="entry name" value="NUP50"/>
    <property type="match status" value="1"/>
</dbReference>
<dbReference type="VEuPathDB" id="FungiDB:CJJ07_005204"/>
<evidence type="ECO:0000256" key="1">
    <source>
        <dbReference type="ARBA" id="ARBA00004567"/>
    </source>
</evidence>
<dbReference type="Gene3D" id="2.30.29.30">
    <property type="entry name" value="Pleckstrin-homology domain (PH domain)/Phosphotyrosine-binding domain (PTB)"/>
    <property type="match status" value="1"/>
</dbReference>
<evidence type="ECO:0000256" key="2">
    <source>
        <dbReference type="ARBA" id="ARBA00022448"/>
    </source>
</evidence>
<evidence type="ECO:0000256" key="4">
    <source>
        <dbReference type="ARBA" id="ARBA00022927"/>
    </source>
</evidence>
<feature type="region of interest" description="Disordered" evidence="8">
    <location>
        <begin position="114"/>
        <end position="182"/>
    </location>
</feature>
<name>A0A0L0NZD0_CANAR</name>
<dbReference type="InterPro" id="IPR053074">
    <property type="entry name" value="NPC_Nucleoporin"/>
</dbReference>
<evidence type="ECO:0000256" key="3">
    <source>
        <dbReference type="ARBA" id="ARBA00022816"/>
    </source>
</evidence>
<accession>A0A0L0NZD0</accession>
<proteinExistence type="predicted"/>
<dbReference type="GO" id="GO:0051028">
    <property type="term" value="P:mRNA transport"/>
    <property type="evidence" value="ECO:0007669"/>
    <property type="project" value="UniProtKB-KW"/>
</dbReference>
<keyword evidence="7" id="KW-0539">Nucleus</keyword>
<dbReference type="Pfam" id="PF00638">
    <property type="entry name" value="Ran_BP1"/>
    <property type="match status" value="1"/>
</dbReference>
<keyword evidence="2" id="KW-0813">Transport</keyword>
<evidence type="ECO:0000256" key="5">
    <source>
        <dbReference type="ARBA" id="ARBA00023010"/>
    </source>
</evidence>
<comment type="subcellular location">
    <subcellularLocation>
        <location evidence="1">Nucleus</location>
        <location evidence="1">Nuclear pore complex</location>
    </subcellularLocation>
</comment>
<keyword evidence="3" id="KW-0509">mRNA transport</keyword>
<evidence type="ECO:0000313" key="11">
    <source>
        <dbReference type="Proteomes" id="UP000037122"/>
    </source>
</evidence>
<dbReference type="PROSITE" id="PS50196">
    <property type="entry name" value="RANBD1"/>
    <property type="match status" value="1"/>
</dbReference>
<dbReference type="GO" id="GO:0015031">
    <property type="term" value="P:protein transport"/>
    <property type="evidence" value="ECO:0007669"/>
    <property type="project" value="UniProtKB-KW"/>
</dbReference>
<evidence type="ECO:0000256" key="7">
    <source>
        <dbReference type="ARBA" id="ARBA00023242"/>
    </source>
</evidence>
<sequence length="328" mass="36169">MVKRVAEEQITKDELSEGDHFDPPVVASAEVLAKRRILQPKGKQLQFRPISTGSFSPVNSSQTCYKEKVLALNKQFSLSVSKAIDNGVLDLGPLLTRYSEYFNKIESVELKRPSTQNLKSGSQANCDIRESDTVSSKEAISRGSHETEASPSTNDDKGASLISTDEVNHGTNESNKLNQSSENPIQMQNSEIQDIDEVTFQPVASLPNKLDSVVTGEEHETTLFSVRCKVLSLDPQNQDEPYKNVGLGELKVLKGDNKKSRILVRAEGSQRVLLNSFLLPQVSYSTVGKGMSVRVPATSSDGSLVTYIIRVKDRTLAEELRDLLNNEK</sequence>
<feature type="domain" description="RanBD1" evidence="9">
    <location>
        <begin position="199"/>
        <end position="328"/>
    </location>
</feature>
<dbReference type="SUPFAM" id="SSF50729">
    <property type="entry name" value="PH domain-like"/>
    <property type="match status" value="1"/>
</dbReference>
<keyword evidence="6" id="KW-0906">Nuclear pore complex</keyword>
<evidence type="ECO:0000256" key="6">
    <source>
        <dbReference type="ARBA" id="ARBA00023132"/>
    </source>
</evidence>
<feature type="compositionally biased region" description="Polar residues" evidence="8">
    <location>
        <begin position="161"/>
        <end position="182"/>
    </location>
</feature>
<reference evidence="11" key="1">
    <citation type="journal article" date="2015" name="BMC Genomics">
        <title>Draft genome of a commonly misdiagnosed multidrug resistant pathogen Candida auris.</title>
        <authorList>
            <person name="Chatterjee S."/>
            <person name="Alampalli S.V."/>
            <person name="Nageshan R.K."/>
            <person name="Chettiar S.T."/>
            <person name="Joshi S."/>
            <person name="Tatu U.S."/>
        </authorList>
    </citation>
    <scope>NUCLEOTIDE SEQUENCE [LARGE SCALE GENOMIC DNA]</scope>
    <source>
        <strain evidence="11">6684</strain>
    </source>
</reference>
<feature type="region of interest" description="Disordered" evidence="8">
    <location>
        <begin position="1"/>
        <end position="21"/>
    </location>
</feature>
<dbReference type="InterPro" id="IPR011993">
    <property type="entry name" value="PH-like_dom_sf"/>
</dbReference>
<gene>
    <name evidence="10" type="ORF">QG37_03750</name>
</gene>
<organism evidence="10 11">
    <name type="scientific">Candidozyma auris</name>
    <name type="common">Yeast</name>
    <name type="synonym">Candida auris</name>
    <dbReference type="NCBI Taxonomy" id="498019"/>
    <lineage>
        <taxon>Eukaryota</taxon>
        <taxon>Fungi</taxon>
        <taxon>Dikarya</taxon>
        <taxon>Ascomycota</taxon>
        <taxon>Saccharomycotina</taxon>
        <taxon>Pichiomycetes</taxon>
        <taxon>Metschnikowiaceae</taxon>
        <taxon>Candidozyma</taxon>
    </lineage>
</organism>
<dbReference type="VEuPathDB" id="FungiDB:CJJ09_004714"/>
<dbReference type="AlphaFoldDB" id="A0A0L0NZD0"/>
<feature type="compositionally biased region" description="Basic and acidic residues" evidence="8">
    <location>
        <begin position="139"/>
        <end position="158"/>
    </location>
</feature>
<dbReference type="EMBL" id="LGST01000024">
    <property type="protein sequence ID" value="KND99364.1"/>
    <property type="molecule type" value="Genomic_DNA"/>
</dbReference>
<dbReference type="VEuPathDB" id="FungiDB:B9J08_004700"/>
<keyword evidence="4" id="KW-0653">Protein transport</keyword>
<evidence type="ECO:0000256" key="8">
    <source>
        <dbReference type="SAM" id="MobiDB-lite"/>
    </source>
</evidence>
<protein>
    <recommendedName>
        <fullName evidence="9">RanBD1 domain-containing protein</fullName>
    </recommendedName>
</protein>
<dbReference type="PANTHER" id="PTHR38697">
    <property type="entry name" value="NUCLEAR PORE COMPLEX PROTEIN SIMILAR TO S. CEREVISIAE NUP2 (EUROFUNG)"/>
    <property type="match status" value="1"/>
</dbReference>
<dbReference type="GO" id="GO:0005643">
    <property type="term" value="C:nuclear pore"/>
    <property type="evidence" value="ECO:0007669"/>
    <property type="project" value="UniProtKB-SubCell"/>
</dbReference>
<dbReference type="SMART" id="SM00160">
    <property type="entry name" value="RanBD"/>
    <property type="match status" value="1"/>
</dbReference>
<dbReference type="InterPro" id="IPR000156">
    <property type="entry name" value="Ran_bind_dom"/>
</dbReference>